<evidence type="ECO:0000256" key="2">
    <source>
        <dbReference type="ARBA" id="ARBA00022692"/>
    </source>
</evidence>
<dbReference type="Gene3D" id="1.20.1250.20">
    <property type="entry name" value="MFS general substrate transporter like domains"/>
    <property type="match status" value="2"/>
</dbReference>
<evidence type="ECO:0000313" key="7">
    <source>
        <dbReference type="EMBL" id="OWP63676.1"/>
    </source>
</evidence>
<feature type="transmembrane region" description="Helical" evidence="5">
    <location>
        <begin position="179"/>
        <end position="201"/>
    </location>
</feature>
<name>A0A246FLQ1_9BACT</name>
<dbReference type="EMBL" id="NIRR01000009">
    <property type="protein sequence ID" value="OWP63676.1"/>
    <property type="molecule type" value="Genomic_DNA"/>
</dbReference>
<keyword evidence="4 5" id="KW-0472">Membrane</keyword>
<evidence type="ECO:0000256" key="5">
    <source>
        <dbReference type="SAM" id="Phobius"/>
    </source>
</evidence>
<dbReference type="CDD" id="cd17319">
    <property type="entry name" value="MFS_ExuT_GudP_like"/>
    <property type="match status" value="1"/>
</dbReference>
<dbReference type="InterPro" id="IPR050382">
    <property type="entry name" value="MFS_Na/Anion_cotransporter"/>
</dbReference>
<dbReference type="AlphaFoldDB" id="A0A246FLQ1"/>
<dbReference type="InterPro" id="IPR011701">
    <property type="entry name" value="MFS"/>
</dbReference>
<dbReference type="PANTHER" id="PTHR11662">
    <property type="entry name" value="SOLUTE CARRIER FAMILY 17"/>
    <property type="match status" value="1"/>
</dbReference>
<comment type="subcellular location">
    <subcellularLocation>
        <location evidence="1">Membrane</location>
        <topology evidence="1">Multi-pass membrane protein</topology>
    </subcellularLocation>
</comment>
<evidence type="ECO:0000256" key="4">
    <source>
        <dbReference type="ARBA" id="ARBA00023136"/>
    </source>
</evidence>
<organism evidence="7 8">
    <name type="scientific">Hymenobacter amundsenii</name>
    <dbReference type="NCBI Taxonomy" id="2006685"/>
    <lineage>
        <taxon>Bacteria</taxon>
        <taxon>Pseudomonadati</taxon>
        <taxon>Bacteroidota</taxon>
        <taxon>Cytophagia</taxon>
        <taxon>Cytophagales</taxon>
        <taxon>Hymenobacteraceae</taxon>
        <taxon>Hymenobacter</taxon>
    </lineage>
</organism>
<comment type="caution">
    <text evidence="7">The sequence shown here is derived from an EMBL/GenBank/DDBJ whole genome shotgun (WGS) entry which is preliminary data.</text>
</comment>
<gene>
    <name evidence="7" type="ORF">CDA63_07750</name>
</gene>
<dbReference type="Pfam" id="PF07690">
    <property type="entry name" value="MFS_1"/>
    <property type="match status" value="1"/>
</dbReference>
<reference evidence="7 8" key="1">
    <citation type="submission" date="2017-06" db="EMBL/GenBank/DDBJ databases">
        <title>Hymenobacter amundsenii sp. nov. isolated from regoliths in Antarctica.</title>
        <authorList>
            <person name="Sedlacek I."/>
            <person name="Kralova S."/>
            <person name="Pantucek R."/>
            <person name="Svec P."/>
            <person name="Holochova P."/>
            <person name="Stankova E."/>
            <person name="Vrbovska V."/>
            <person name="Busse H.-J."/>
        </authorList>
    </citation>
    <scope>NUCLEOTIDE SEQUENCE [LARGE SCALE GENOMIC DNA]</scope>
    <source>
        <strain evidence="7 8">CCM 8682</strain>
    </source>
</reference>
<evidence type="ECO:0000313" key="8">
    <source>
        <dbReference type="Proteomes" id="UP000197277"/>
    </source>
</evidence>
<feature type="transmembrane region" description="Helical" evidence="5">
    <location>
        <begin position="375"/>
        <end position="397"/>
    </location>
</feature>
<keyword evidence="8" id="KW-1185">Reference proteome</keyword>
<dbReference type="GO" id="GO:0016020">
    <property type="term" value="C:membrane"/>
    <property type="evidence" value="ECO:0007669"/>
    <property type="project" value="UniProtKB-SubCell"/>
</dbReference>
<feature type="transmembrane region" description="Helical" evidence="5">
    <location>
        <begin position="90"/>
        <end position="109"/>
    </location>
</feature>
<dbReference type="PANTHER" id="PTHR11662:SF285">
    <property type="entry name" value="HEXURONATE TRANSPORTER"/>
    <property type="match status" value="1"/>
</dbReference>
<dbReference type="SUPFAM" id="SSF103473">
    <property type="entry name" value="MFS general substrate transporter"/>
    <property type="match status" value="1"/>
</dbReference>
<keyword evidence="2 5" id="KW-0812">Transmembrane</keyword>
<feature type="domain" description="Major facilitator superfamily (MFS) profile" evidence="6">
    <location>
        <begin position="25"/>
        <end position="441"/>
    </location>
</feature>
<protein>
    <submittedName>
        <fullName evidence="7">MFS transporter</fullName>
    </submittedName>
</protein>
<feature type="transmembrane region" description="Helical" evidence="5">
    <location>
        <begin position="245"/>
        <end position="265"/>
    </location>
</feature>
<feature type="transmembrane region" description="Helical" evidence="5">
    <location>
        <begin position="20"/>
        <end position="38"/>
    </location>
</feature>
<feature type="transmembrane region" description="Helical" evidence="5">
    <location>
        <begin position="318"/>
        <end position="336"/>
    </location>
</feature>
<feature type="transmembrane region" description="Helical" evidence="5">
    <location>
        <begin position="417"/>
        <end position="437"/>
    </location>
</feature>
<dbReference type="PROSITE" id="PS50850">
    <property type="entry name" value="MFS"/>
    <property type="match status" value="1"/>
</dbReference>
<sequence>MSQTASAISPPGSAATTMGRYRWTICSLVFFATTVNYLDRAVISLLKPYLETVFNWNAGDYADIEIAFKVAYSVGMLGAGRLIDKLGTKIGYALSTFLWSLAAIGHAFVSSTMGFSVARAALGITEAGNFPAAIKTTAEWFPQKERALATGIFNSGSNVGAIIAPLTVPFIAESIGWKWAFVITGALGFVWLALWMVVYEVPARHARLTKSEFDYITQDEDPATAGLEVQPKVSWFKLLTYRQTYAFIFGKFLTDPIWWFYLFWLPDFLNKQYGLTGTQVSLPVAVVYILSSIGSVGGGWIPLRLIKNGMQPFRARKISMLLIAFCVFPIVFAQQLGQINMWLAVLVIGIAAAAHQAWSANIFTTVSDMFPNRAVASVTGIGGMAGGLGGILLSALVQKRMFVYYESIGQLDHAYYIMFWICGGAYLLAWALMQLFAPRMEKIRLDDAPMVG</sequence>
<evidence type="ECO:0000256" key="1">
    <source>
        <dbReference type="ARBA" id="ARBA00004141"/>
    </source>
</evidence>
<feature type="transmembrane region" description="Helical" evidence="5">
    <location>
        <begin position="342"/>
        <end position="363"/>
    </location>
</feature>
<dbReference type="GO" id="GO:0015134">
    <property type="term" value="F:hexuronate transmembrane transporter activity"/>
    <property type="evidence" value="ECO:0007669"/>
    <property type="project" value="TreeGrafter"/>
</dbReference>
<dbReference type="RefSeq" id="WP_088463880.1">
    <property type="nucleotide sequence ID" value="NZ_NIRR01000009.1"/>
</dbReference>
<keyword evidence="3 5" id="KW-1133">Transmembrane helix</keyword>
<feature type="transmembrane region" description="Helical" evidence="5">
    <location>
        <begin position="285"/>
        <end position="306"/>
    </location>
</feature>
<evidence type="ECO:0000256" key="3">
    <source>
        <dbReference type="ARBA" id="ARBA00022989"/>
    </source>
</evidence>
<proteinExistence type="predicted"/>
<dbReference type="InterPro" id="IPR020846">
    <property type="entry name" value="MFS_dom"/>
</dbReference>
<dbReference type="OrthoDB" id="9781156at2"/>
<accession>A0A246FLQ1</accession>
<dbReference type="InterPro" id="IPR036259">
    <property type="entry name" value="MFS_trans_sf"/>
</dbReference>
<dbReference type="Proteomes" id="UP000197277">
    <property type="component" value="Unassembled WGS sequence"/>
</dbReference>
<evidence type="ECO:0000259" key="6">
    <source>
        <dbReference type="PROSITE" id="PS50850"/>
    </source>
</evidence>